<feature type="transmembrane region" description="Helical" evidence="5">
    <location>
        <begin position="133"/>
        <end position="152"/>
    </location>
</feature>
<feature type="transmembrane region" description="Helical" evidence="5">
    <location>
        <begin position="221"/>
        <end position="240"/>
    </location>
</feature>
<dbReference type="PANTHER" id="PTHR23502">
    <property type="entry name" value="MAJOR FACILITATOR SUPERFAMILY"/>
    <property type="match status" value="1"/>
</dbReference>
<feature type="transmembrane region" description="Helical" evidence="5">
    <location>
        <begin position="469"/>
        <end position="489"/>
    </location>
</feature>
<evidence type="ECO:0000256" key="2">
    <source>
        <dbReference type="ARBA" id="ARBA00022692"/>
    </source>
</evidence>
<dbReference type="Gene3D" id="1.20.1250.20">
    <property type="entry name" value="MFS general substrate transporter like domains"/>
    <property type="match status" value="1"/>
</dbReference>
<organism evidence="7 8">
    <name type="scientific">Aspergillus calidoustus</name>
    <dbReference type="NCBI Taxonomy" id="454130"/>
    <lineage>
        <taxon>Eukaryota</taxon>
        <taxon>Fungi</taxon>
        <taxon>Dikarya</taxon>
        <taxon>Ascomycota</taxon>
        <taxon>Pezizomycotina</taxon>
        <taxon>Eurotiomycetes</taxon>
        <taxon>Eurotiomycetidae</taxon>
        <taxon>Eurotiales</taxon>
        <taxon>Aspergillaceae</taxon>
        <taxon>Aspergillus</taxon>
        <taxon>Aspergillus subgen. Nidulantes</taxon>
    </lineage>
</organism>
<dbReference type="EMBL" id="CDMC01000002">
    <property type="protein sequence ID" value="CEN59234.1"/>
    <property type="molecule type" value="Genomic_DNA"/>
</dbReference>
<dbReference type="OMA" id="ARYSWEI"/>
<evidence type="ECO:0000259" key="6">
    <source>
        <dbReference type="PROSITE" id="PS50850"/>
    </source>
</evidence>
<evidence type="ECO:0000256" key="1">
    <source>
        <dbReference type="ARBA" id="ARBA00004141"/>
    </source>
</evidence>
<feature type="transmembrane region" description="Helical" evidence="5">
    <location>
        <begin position="334"/>
        <end position="352"/>
    </location>
</feature>
<dbReference type="Pfam" id="PF07690">
    <property type="entry name" value="MFS_1"/>
    <property type="match status" value="1"/>
</dbReference>
<keyword evidence="3 5" id="KW-1133">Transmembrane helix</keyword>
<feature type="transmembrane region" description="Helical" evidence="5">
    <location>
        <begin position="189"/>
        <end position="209"/>
    </location>
</feature>
<dbReference type="Proteomes" id="UP000054771">
    <property type="component" value="Unassembled WGS sequence"/>
</dbReference>
<dbReference type="AlphaFoldDB" id="A0A0U5CLD8"/>
<feature type="transmembrane region" description="Helical" evidence="5">
    <location>
        <begin position="373"/>
        <end position="391"/>
    </location>
</feature>
<evidence type="ECO:0000313" key="8">
    <source>
        <dbReference type="Proteomes" id="UP000054771"/>
    </source>
</evidence>
<reference evidence="8" key="1">
    <citation type="journal article" date="2016" name="Genome Announc.">
        <title>Draft genome sequences of fungus Aspergillus calidoustus.</title>
        <authorList>
            <person name="Horn F."/>
            <person name="Linde J."/>
            <person name="Mattern D.J."/>
            <person name="Walther G."/>
            <person name="Guthke R."/>
            <person name="Scherlach K."/>
            <person name="Martin K."/>
            <person name="Brakhage A.A."/>
            <person name="Petzke L."/>
            <person name="Valiante V."/>
        </authorList>
    </citation>
    <scope>NUCLEOTIDE SEQUENCE [LARGE SCALE GENOMIC DNA]</scope>
    <source>
        <strain evidence="8">SF006504</strain>
    </source>
</reference>
<feature type="transmembrane region" description="Helical" evidence="5">
    <location>
        <begin position="100"/>
        <end position="121"/>
    </location>
</feature>
<evidence type="ECO:0000256" key="4">
    <source>
        <dbReference type="ARBA" id="ARBA00023136"/>
    </source>
</evidence>
<evidence type="ECO:0000256" key="3">
    <source>
        <dbReference type="ARBA" id="ARBA00022989"/>
    </source>
</evidence>
<gene>
    <name evidence="7" type="ORF">ASPCAL01686</name>
</gene>
<proteinExistence type="predicted"/>
<dbReference type="InterPro" id="IPR011701">
    <property type="entry name" value="MFS"/>
</dbReference>
<keyword evidence="8" id="KW-1185">Reference proteome</keyword>
<protein>
    <recommendedName>
        <fullName evidence="6">Major facilitator superfamily (MFS) profile domain-containing protein</fullName>
    </recommendedName>
</protein>
<sequence>MYPKILKSEKPVASSSTVAVLTENIVTEAQLTRHGLELESSTGYIRWRKESKDHPRNWPVLRKTFDTSHVMFLEFYTTVISTTGASAAELAKADYNTSKITLLVAFSLMYQLGQAIGGLIIPPSSDLFGRRTPYLVSCAVFSVSCLIVGVVPHISAVFIGRFFSGLASAVPSVVVSGTVEDQFNTERRVWVVLLWNAAATAGLAFGPVYASCITSVASWRWIFYSAAIGTAACNVLLFGIRESRPSKLLAKKIASLREECPGVELKYHTTDPFPTFRVFVKVVFIRSTVMMVTEPILIIVSSISAISWGLIYLFTESLIGAYTALDLTEREASWPFLALIVGVILDAVPHIWEVRTLKQKRRQKIPIHPEDKIGGFTYGTIALAAGLWWFYSTTPPAMSDANPLLPTASLVPIGFGVNEIAYTLSGYLTDTYTVYAASAFAGLAFVRAIVAGIAPLVGHVVFDGEQGVVPGYVVAALGTAFCAVPFVFFKVGRLFRQKSEFARYSFEMNRLTTVEVVNDLGEV</sequence>
<dbReference type="GO" id="GO:0016020">
    <property type="term" value="C:membrane"/>
    <property type="evidence" value="ECO:0007669"/>
    <property type="project" value="UniProtKB-SubCell"/>
</dbReference>
<feature type="transmembrane region" description="Helical" evidence="5">
    <location>
        <begin position="434"/>
        <end position="457"/>
    </location>
</feature>
<evidence type="ECO:0000313" key="7">
    <source>
        <dbReference type="EMBL" id="CEN59234.1"/>
    </source>
</evidence>
<evidence type="ECO:0000256" key="5">
    <source>
        <dbReference type="SAM" id="Phobius"/>
    </source>
</evidence>
<feature type="transmembrane region" description="Helical" evidence="5">
    <location>
        <begin position="403"/>
        <end position="422"/>
    </location>
</feature>
<dbReference type="OrthoDB" id="5410178at2759"/>
<name>A0A0U5CLD8_ASPCI</name>
<dbReference type="PANTHER" id="PTHR23502:SF157">
    <property type="entry name" value="MAJOR FACILITATOR SUPERFAMILY (MFS) PROFILE DOMAIN-CONTAINING PROTEIN-RELATED"/>
    <property type="match status" value="1"/>
</dbReference>
<feature type="domain" description="Major facilitator superfamily (MFS) profile" evidence="6">
    <location>
        <begin position="63"/>
        <end position="493"/>
    </location>
</feature>
<dbReference type="GO" id="GO:0022857">
    <property type="term" value="F:transmembrane transporter activity"/>
    <property type="evidence" value="ECO:0007669"/>
    <property type="project" value="InterPro"/>
</dbReference>
<dbReference type="STRING" id="454130.A0A0U5CLD8"/>
<dbReference type="PROSITE" id="PS50850">
    <property type="entry name" value="MFS"/>
    <property type="match status" value="1"/>
</dbReference>
<accession>A0A0U5CLD8</accession>
<feature type="transmembrane region" description="Helical" evidence="5">
    <location>
        <begin position="296"/>
        <end position="314"/>
    </location>
</feature>
<keyword evidence="4 5" id="KW-0472">Membrane</keyword>
<dbReference type="InterPro" id="IPR020846">
    <property type="entry name" value="MFS_dom"/>
</dbReference>
<dbReference type="InterPro" id="IPR036259">
    <property type="entry name" value="MFS_trans_sf"/>
</dbReference>
<keyword evidence="2 5" id="KW-0812">Transmembrane</keyword>
<dbReference type="SUPFAM" id="SSF103473">
    <property type="entry name" value="MFS general substrate transporter"/>
    <property type="match status" value="1"/>
</dbReference>
<comment type="subcellular location">
    <subcellularLocation>
        <location evidence="1">Membrane</location>
        <topology evidence="1">Multi-pass membrane protein</topology>
    </subcellularLocation>
</comment>